<dbReference type="EMBL" id="REGN01012551">
    <property type="protein sequence ID" value="RMZ95158.1"/>
    <property type="molecule type" value="Genomic_DNA"/>
</dbReference>
<gene>
    <name evidence="1" type="ORF">BpHYR1_040541</name>
</gene>
<dbReference type="AlphaFoldDB" id="A0A3M7P7V8"/>
<accession>A0A3M7P7V8</accession>
<keyword evidence="2" id="KW-1185">Reference proteome</keyword>
<sequence>MGRDKVLPMVLKNCSDKLARSMVPSEWGLVITFGSRSLCLGDAKTLTSFFKKSTQSHLQLYSTFCILPYFTIKIEV</sequence>
<comment type="caution">
    <text evidence="1">The sequence shown here is derived from an EMBL/GenBank/DDBJ whole genome shotgun (WGS) entry which is preliminary data.</text>
</comment>
<evidence type="ECO:0000313" key="2">
    <source>
        <dbReference type="Proteomes" id="UP000276133"/>
    </source>
</evidence>
<evidence type="ECO:0000313" key="1">
    <source>
        <dbReference type="EMBL" id="RMZ95158.1"/>
    </source>
</evidence>
<reference evidence="1 2" key="1">
    <citation type="journal article" date="2018" name="Sci. Rep.">
        <title>Genomic signatures of local adaptation to the degree of environmental predictability in rotifers.</title>
        <authorList>
            <person name="Franch-Gras L."/>
            <person name="Hahn C."/>
            <person name="Garcia-Roger E.M."/>
            <person name="Carmona M.J."/>
            <person name="Serra M."/>
            <person name="Gomez A."/>
        </authorList>
    </citation>
    <scope>NUCLEOTIDE SEQUENCE [LARGE SCALE GENOMIC DNA]</scope>
    <source>
        <strain evidence="1">HYR1</strain>
    </source>
</reference>
<protein>
    <submittedName>
        <fullName evidence="1">Uncharacterized protein</fullName>
    </submittedName>
</protein>
<dbReference type="Proteomes" id="UP000276133">
    <property type="component" value="Unassembled WGS sequence"/>
</dbReference>
<proteinExistence type="predicted"/>
<organism evidence="1 2">
    <name type="scientific">Brachionus plicatilis</name>
    <name type="common">Marine rotifer</name>
    <name type="synonym">Brachionus muelleri</name>
    <dbReference type="NCBI Taxonomy" id="10195"/>
    <lineage>
        <taxon>Eukaryota</taxon>
        <taxon>Metazoa</taxon>
        <taxon>Spiralia</taxon>
        <taxon>Gnathifera</taxon>
        <taxon>Rotifera</taxon>
        <taxon>Eurotatoria</taxon>
        <taxon>Monogononta</taxon>
        <taxon>Pseudotrocha</taxon>
        <taxon>Ploima</taxon>
        <taxon>Brachionidae</taxon>
        <taxon>Brachionus</taxon>
    </lineage>
</organism>
<name>A0A3M7P7V8_BRAPC</name>